<dbReference type="Proteomes" id="UP000563426">
    <property type="component" value="Unassembled WGS sequence"/>
</dbReference>
<gene>
    <name evidence="1" type="ORF">HMI49_04095</name>
</gene>
<name>A0A7Y4KEI5_9BACT</name>
<evidence type="ECO:0000313" key="1">
    <source>
        <dbReference type="EMBL" id="NOK32381.1"/>
    </source>
</evidence>
<proteinExistence type="predicted"/>
<accession>A0A7Y4KEI5</accession>
<reference evidence="1 2" key="1">
    <citation type="submission" date="2020-05" db="EMBL/GenBank/DDBJ databases">
        <authorList>
            <person name="Whitworth D."/>
        </authorList>
    </citation>
    <scope>NUCLEOTIDE SEQUENCE [LARGE SCALE GENOMIC DNA]</scope>
    <source>
        <strain evidence="1 2">AB043B</strain>
    </source>
</reference>
<keyword evidence="2" id="KW-1185">Reference proteome</keyword>
<organism evidence="1 2">
    <name type="scientific">Corallococcus exercitus</name>
    <dbReference type="NCBI Taxonomy" id="2316736"/>
    <lineage>
        <taxon>Bacteria</taxon>
        <taxon>Pseudomonadati</taxon>
        <taxon>Myxococcota</taxon>
        <taxon>Myxococcia</taxon>
        <taxon>Myxococcales</taxon>
        <taxon>Cystobacterineae</taxon>
        <taxon>Myxococcaceae</taxon>
        <taxon>Corallococcus</taxon>
    </lineage>
</organism>
<sequence>MPDARRSPCPAYAEHPDRSWVLCEREYEHEGRHRCRDMEWDCLTPEDEVQAELRELLRQAEQAAGEHYE</sequence>
<evidence type="ECO:0000313" key="2">
    <source>
        <dbReference type="Proteomes" id="UP000563426"/>
    </source>
</evidence>
<dbReference type="EMBL" id="JABFJV010000012">
    <property type="protein sequence ID" value="NOK32381.1"/>
    <property type="molecule type" value="Genomic_DNA"/>
</dbReference>
<dbReference type="RefSeq" id="WP_171433091.1">
    <property type="nucleotide sequence ID" value="NZ_JABFJV010000012.1"/>
</dbReference>
<protein>
    <submittedName>
        <fullName evidence="1">Uncharacterized protein</fullName>
    </submittedName>
</protein>
<comment type="caution">
    <text evidence="1">The sequence shown here is derived from an EMBL/GenBank/DDBJ whole genome shotgun (WGS) entry which is preliminary data.</text>
</comment>
<dbReference type="AlphaFoldDB" id="A0A7Y4KEI5"/>